<dbReference type="SMART" id="SM00408">
    <property type="entry name" value="IGc2"/>
    <property type="match status" value="2"/>
</dbReference>
<feature type="domain" description="Ig-like" evidence="5">
    <location>
        <begin position="107"/>
        <end position="176"/>
    </location>
</feature>
<dbReference type="Proteomes" id="UP000261340">
    <property type="component" value="Unplaced"/>
</dbReference>
<organism evidence="6 7">
    <name type="scientific">Amphilophus citrinellus</name>
    <name type="common">Midas cichlid</name>
    <name type="synonym">Cichlasoma citrinellum</name>
    <dbReference type="NCBI Taxonomy" id="61819"/>
    <lineage>
        <taxon>Eukaryota</taxon>
        <taxon>Metazoa</taxon>
        <taxon>Chordata</taxon>
        <taxon>Craniata</taxon>
        <taxon>Vertebrata</taxon>
        <taxon>Euteleostomi</taxon>
        <taxon>Actinopterygii</taxon>
        <taxon>Neopterygii</taxon>
        <taxon>Teleostei</taxon>
        <taxon>Neoteleostei</taxon>
        <taxon>Acanthomorphata</taxon>
        <taxon>Ovalentaria</taxon>
        <taxon>Cichlomorphae</taxon>
        <taxon>Cichliformes</taxon>
        <taxon>Cichlidae</taxon>
        <taxon>New World cichlids</taxon>
        <taxon>Cichlasomatinae</taxon>
        <taxon>Heroini</taxon>
        <taxon>Amphilophus</taxon>
    </lineage>
</organism>
<keyword evidence="1 4" id="KW-0732">Signal</keyword>
<accession>A0A3Q0SGY2</accession>
<dbReference type="PANTHER" id="PTHR11481">
    <property type="entry name" value="IMMUNOGLOBULIN FC RECEPTOR"/>
    <property type="match status" value="1"/>
</dbReference>
<reference evidence="6" key="1">
    <citation type="submission" date="2025-08" db="UniProtKB">
        <authorList>
            <consortium name="Ensembl"/>
        </authorList>
    </citation>
    <scope>IDENTIFICATION</scope>
</reference>
<evidence type="ECO:0000256" key="3">
    <source>
        <dbReference type="SAM" id="MobiDB-lite"/>
    </source>
</evidence>
<feature type="chain" id="PRO_5018781318" description="Ig-like domain-containing protein" evidence="4">
    <location>
        <begin position="20"/>
        <end position="562"/>
    </location>
</feature>
<dbReference type="AlphaFoldDB" id="A0A3Q0SGY2"/>
<reference evidence="6" key="2">
    <citation type="submission" date="2025-09" db="UniProtKB">
        <authorList>
            <consortium name="Ensembl"/>
        </authorList>
    </citation>
    <scope>IDENTIFICATION</scope>
</reference>
<dbReference type="Pfam" id="PF13927">
    <property type="entry name" value="Ig_3"/>
    <property type="match status" value="1"/>
</dbReference>
<sequence length="562" mass="64093">MVWLCWILDAVLTIEPNWSSFFIGEFVTFMCDMNEGADTDWKYKLNKDGREFVHYNTNKFYRLPITSTSYSGEYQCFGSRKSSHDTESSNTVSVTVSGKSSVFYHFGGSVTLTCSVGSSAEWKYEWFRRIQNTNEVQIKKDDQPNRVIRVSQGGIYRCRGIRGDPVYYTDISAEVSIEITFRLLMVWLCLILDAVLTIEPNWSRFFIGEVVTFICNINEGADTDWEYKIKKDGQEFIPYNTHKDYKLKFTSADQSGKYQCSGRRKSSHDTESSNTVSVTVSGKSSINGDDTEWEYEWRTPSSYKPKREILTFQAFSFNGGDYACKGRMKNAPQFSTEWSDSFSLKVSDSKSHQTSLTVSPDRVQHFTSDSVSLTCEGNSSEWRVKKFTEDSRLNSDCWTMTGSTCNISYMLKSHTAVYWCESGSGKFSNAVNITVQDDKDVILVSPAHPVTEGDPVTLVCKLRTKSIHSHVFFYKNDKLIQNDSRGELSMSAVSKSDEGFYKCQHSGKESPQSWMPVKCMSMMCLTNLCTRPQWILNQTIIMALKCRLSPLIHGIKKKKKKS</sequence>
<dbReference type="PROSITE" id="PS50835">
    <property type="entry name" value="IG_LIKE"/>
    <property type="match status" value="2"/>
</dbReference>
<dbReference type="GO" id="GO:0006955">
    <property type="term" value="P:immune response"/>
    <property type="evidence" value="ECO:0007669"/>
    <property type="project" value="TreeGrafter"/>
</dbReference>
<dbReference type="Gene3D" id="2.60.40.10">
    <property type="entry name" value="Immunoglobulins"/>
    <property type="match status" value="5"/>
</dbReference>
<dbReference type="SUPFAM" id="SSF48726">
    <property type="entry name" value="Immunoglobulin"/>
    <property type="match status" value="5"/>
</dbReference>
<dbReference type="STRING" id="61819.ENSACIP00000019635"/>
<evidence type="ECO:0000313" key="6">
    <source>
        <dbReference type="Ensembl" id="ENSACIP00000019635.1"/>
    </source>
</evidence>
<keyword evidence="7" id="KW-1185">Reference proteome</keyword>
<feature type="signal peptide" evidence="4">
    <location>
        <begin position="1"/>
        <end position="19"/>
    </location>
</feature>
<dbReference type="GO" id="GO:0004888">
    <property type="term" value="F:transmembrane signaling receptor activity"/>
    <property type="evidence" value="ECO:0007669"/>
    <property type="project" value="TreeGrafter"/>
</dbReference>
<feature type="compositionally biased region" description="Low complexity" evidence="3">
    <location>
        <begin position="272"/>
        <end position="285"/>
    </location>
</feature>
<dbReference type="InterPro" id="IPR007110">
    <property type="entry name" value="Ig-like_dom"/>
</dbReference>
<evidence type="ECO:0000313" key="7">
    <source>
        <dbReference type="Proteomes" id="UP000261340"/>
    </source>
</evidence>
<feature type="region of interest" description="Disordered" evidence="3">
    <location>
        <begin position="256"/>
        <end position="285"/>
    </location>
</feature>
<dbReference type="InterPro" id="IPR003599">
    <property type="entry name" value="Ig_sub"/>
</dbReference>
<protein>
    <recommendedName>
        <fullName evidence="5">Ig-like domain-containing protein</fullName>
    </recommendedName>
</protein>
<name>A0A3Q0SGY2_AMPCI</name>
<dbReference type="GO" id="GO:0009897">
    <property type="term" value="C:external side of plasma membrane"/>
    <property type="evidence" value="ECO:0007669"/>
    <property type="project" value="TreeGrafter"/>
</dbReference>
<proteinExistence type="predicted"/>
<evidence type="ECO:0000256" key="1">
    <source>
        <dbReference type="ARBA" id="ARBA00022729"/>
    </source>
</evidence>
<dbReference type="OMA" id="GDYRCMG"/>
<feature type="domain" description="Ig-like" evidence="5">
    <location>
        <begin position="439"/>
        <end position="504"/>
    </location>
</feature>
<evidence type="ECO:0000256" key="4">
    <source>
        <dbReference type="SAM" id="SignalP"/>
    </source>
</evidence>
<dbReference type="InterPro" id="IPR013783">
    <property type="entry name" value="Ig-like_fold"/>
</dbReference>
<dbReference type="PANTHER" id="PTHR11481:SF64">
    <property type="entry name" value="FC RECEPTOR-LIKE PROTEIN 4"/>
    <property type="match status" value="1"/>
</dbReference>
<dbReference type="Ensembl" id="ENSACIT00000020157.1">
    <property type="protein sequence ID" value="ENSACIP00000019635.1"/>
    <property type="gene ID" value="ENSACIG00000015274.1"/>
</dbReference>
<evidence type="ECO:0000256" key="2">
    <source>
        <dbReference type="ARBA" id="ARBA00023157"/>
    </source>
</evidence>
<dbReference type="SMART" id="SM00409">
    <property type="entry name" value="IG"/>
    <property type="match status" value="5"/>
</dbReference>
<dbReference type="InterPro" id="IPR003598">
    <property type="entry name" value="Ig_sub2"/>
</dbReference>
<dbReference type="InterPro" id="IPR050488">
    <property type="entry name" value="Ig_Fc_receptor"/>
</dbReference>
<evidence type="ECO:0000259" key="5">
    <source>
        <dbReference type="PROSITE" id="PS50835"/>
    </source>
</evidence>
<keyword evidence="2" id="KW-1015">Disulfide bond</keyword>
<dbReference type="GO" id="GO:0007166">
    <property type="term" value="P:cell surface receptor signaling pathway"/>
    <property type="evidence" value="ECO:0007669"/>
    <property type="project" value="TreeGrafter"/>
</dbReference>
<dbReference type="GeneTree" id="ENSGT00940000163711"/>
<dbReference type="InterPro" id="IPR036179">
    <property type="entry name" value="Ig-like_dom_sf"/>
</dbReference>
<dbReference type="Pfam" id="PF13895">
    <property type="entry name" value="Ig_2"/>
    <property type="match status" value="2"/>
</dbReference>